<sequence length="61" mass="6579">MAVNPRPPASSGGCPLGGSSHRQRQRLPPWRIQPTTDPRPLASSGSYPLGIHANEQMDFEA</sequence>
<comment type="caution">
    <text evidence="2">The sequence shown here is derived from an EMBL/GenBank/DDBJ whole genome shotgun (WGS) entry which is preliminary data.</text>
</comment>
<evidence type="ECO:0000313" key="3">
    <source>
        <dbReference type="Proteomes" id="UP000479710"/>
    </source>
</evidence>
<name>A0A6G1DXZ7_9ORYZ</name>
<organism evidence="2 3">
    <name type="scientific">Oryza meyeriana var. granulata</name>
    <dbReference type="NCBI Taxonomy" id="110450"/>
    <lineage>
        <taxon>Eukaryota</taxon>
        <taxon>Viridiplantae</taxon>
        <taxon>Streptophyta</taxon>
        <taxon>Embryophyta</taxon>
        <taxon>Tracheophyta</taxon>
        <taxon>Spermatophyta</taxon>
        <taxon>Magnoliopsida</taxon>
        <taxon>Liliopsida</taxon>
        <taxon>Poales</taxon>
        <taxon>Poaceae</taxon>
        <taxon>BOP clade</taxon>
        <taxon>Oryzoideae</taxon>
        <taxon>Oryzeae</taxon>
        <taxon>Oryzinae</taxon>
        <taxon>Oryza</taxon>
        <taxon>Oryza meyeriana</taxon>
    </lineage>
</organism>
<dbReference type="AlphaFoldDB" id="A0A6G1DXZ7"/>
<accession>A0A6G1DXZ7</accession>
<evidence type="ECO:0000313" key="2">
    <source>
        <dbReference type="EMBL" id="KAF0917370.1"/>
    </source>
</evidence>
<dbReference type="Proteomes" id="UP000479710">
    <property type="component" value="Unassembled WGS sequence"/>
</dbReference>
<proteinExistence type="predicted"/>
<keyword evidence="3" id="KW-1185">Reference proteome</keyword>
<gene>
    <name evidence="2" type="ORF">E2562_017827</name>
</gene>
<evidence type="ECO:0000256" key="1">
    <source>
        <dbReference type="SAM" id="MobiDB-lite"/>
    </source>
</evidence>
<dbReference type="EMBL" id="SPHZ02000005">
    <property type="protein sequence ID" value="KAF0917370.1"/>
    <property type="molecule type" value="Genomic_DNA"/>
</dbReference>
<protein>
    <submittedName>
        <fullName evidence="2">Uncharacterized protein</fullName>
    </submittedName>
</protein>
<feature type="region of interest" description="Disordered" evidence="1">
    <location>
        <begin position="1"/>
        <end position="61"/>
    </location>
</feature>
<reference evidence="2 3" key="1">
    <citation type="submission" date="2019-11" db="EMBL/GenBank/DDBJ databases">
        <title>Whole genome sequence of Oryza granulata.</title>
        <authorList>
            <person name="Li W."/>
        </authorList>
    </citation>
    <scope>NUCLEOTIDE SEQUENCE [LARGE SCALE GENOMIC DNA]</scope>
    <source>
        <strain evidence="3">cv. Menghai</strain>
        <tissue evidence="2">Leaf</tissue>
    </source>
</reference>